<name>A0ACC3Z6U0_COLTU</name>
<keyword evidence="2" id="KW-1185">Reference proteome</keyword>
<organism evidence="1 2">
    <name type="scientific">Colletotrichum truncatum</name>
    <name type="common">Anthracnose fungus</name>
    <name type="synonym">Colletotrichum capsici</name>
    <dbReference type="NCBI Taxonomy" id="5467"/>
    <lineage>
        <taxon>Eukaryota</taxon>
        <taxon>Fungi</taxon>
        <taxon>Dikarya</taxon>
        <taxon>Ascomycota</taxon>
        <taxon>Pezizomycotina</taxon>
        <taxon>Sordariomycetes</taxon>
        <taxon>Hypocreomycetidae</taxon>
        <taxon>Glomerellales</taxon>
        <taxon>Glomerellaceae</taxon>
        <taxon>Colletotrichum</taxon>
        <taxon>Colletotrichum truncatum species complex</taxon>
    </lineage>
</organism>
<accession>A0ACC3Z6U0</accession>
<comment type="caution">
    <text evidence="1">The sequence shown here is derived from an EMBL/GenBank/DDBJ whole genome shotgun (WGS) entry which is preliminary data.</text>
</comment>
<dbReference type="EMBL" id="VUJX02000003">
    <property type="protein sequence ID" value="KAL0939813.1"/>
    <property type="molecule type" value="Genomic_DNA"/>
</dbReference>
<dbReference type="Proteomes" id="UP000805649">
    <property type="component" value="Unassembled WGS sequence"/>
</dbReference>
<evidence type="ECO:0000313" key="2">
    <source>
        <dbReference type="Proteomes" id="UP000805649"/>
    </source>
</evidence>
<sequence length="67" mass="7026">MKFTTVIVGLFATIAVAAPAMESAEVLEARVVAAAEELVARQIWTCTCTNHKNVCCGAMGACYTGKC</sequence>
<protein>
    <submittedName>
        <fullName evidence="1">Uncharacterized protein</fullName>
    </submittedName>
</protein>
<proteinExistence type="predicted"/>
<evidence type="ECO:0000313" key="1">
    <source>
        <dbReference type="EMBL" id="KAL0939813.1"/>
    </source>
</evidence>
<gene>
    <name evidence="1" type="ORF">CTRU02_206423</name>
</gene>
<reference evidence="1 2" key="1">
    <citation type="journal article" date="2020" name="Phytopathology">
        <title>Genome Sequence Resources of Colletotrichum truncatum, C. plurivorum, C. musicola, and C. sojae: Four Species Pathogenic to Soybean (Glycine max).</title>
        <authorList>
            <person name="Rogerio F."/>
            <person name="Boufleur T.R."/>
            <person name="Ciampi-Guillardi M."/>
            <person name="Sukno S.A."/>
            <person name="Thon M.R."/>
            <person name="Massola Junior N.S."/>
            <person name="Baroncelli R."/>
        </authorList>
    </citation>
    <scope>NUCLEOTIDE SEQUENCE [LARGE SCALE GENOMIC DNA]</scope>
    <source>
        <strain evidence="1 2">CMES1059</strain>
    </source>
</reference>